<proteinExistence type="predicted"/>
<organism evidence="1">
    <name type="scientific">Fusarium oxysporum Fo47</name>
    <dbReference type="NCBI Taxonomy" id="660027"/>
    <lineage>
        <taxon>Eukaryota</taxon>
        <taxon>Fungi</taxon>
        <taxon>Dikarya</taxon>
        <taxon>Ascomycota</taxon>
        <taxon>Pezizomycotina</taxon>
        <taxon>Sordariomycetes</taxon>
        <taxon>Hypocreomycetidae</taxon>
        <taxon>Hypocreales</taxon>
        <taxon>Nectriaceae</taxon>
        <taxon>Fusarium</taxon>
        <taxon>Fusarium oxysporum species complex</taxon>
    </lineage>
</organism>
<dbReference type="HOGENOM" id="CLU_1758875_0_0_1"/>
<reference evidence="1" key="2">
    <citation type="submission" date="2012-06" db="EMBL/GenBank/DDBJ databases">
        <title>Annotation of the Genome Sequence of Fusarium oxysporum Fo47.</title>
        <authorList>
            <consortium name="The Broad Institute Genomics Platform"/>
            <person name="Ma L.-J."/>
            <person name="Corby-Kistler H."/>
            <person name="Broz K."/>
            <person name="Gale L.R."/>
            <person name="Jonkers W."/>
            <person name="O'Donnell K."/>
            <person name="Ploetz R."/>
            <person name="Steinberg C."/>
            <person name="Schwartz D.C."/>
            <person name="VanEtten H."/>
            <person name="Zhou S."/>
            <person name="Young S.K."/>
            <person name="Zeng Q."/>
            <person name="Gargeya S."/>
            <person name="Fitzgerald M."/>
            <person name="Abouelleil A."/>
            <person name="Alvarado L."/>
            <person name="Chapman S.B."/>
            <person name="Gainer-Dewar J."/>
            <person name="Goldberg J."/>
            <person name="Griggs A."/>
            <person name="Gujja S."/>
            <person name="Hansen M."/>
            <person name="Howarth C."/>
            <person name="Imamovic A."/>
            <person name="Ireland A."/>
            <person name="Larimer J."/>
            <person name="McCowan C."/>
            <person name="Murphy C."/>
            <person name="Pearson M."/>
            <person name="Poon T.W."/>
            <person name="Priest M."/>
            <person name="Roberts A."/>
            <person name="Saif S."/>
            <person name="Shea T."/>
            <person name="Sykes S."/>
            <person name="Wortman J."/>
            <person name="Nusbaum C."/>
            <person name="Birren B."/>
        </authorList>
    </citation>
    <scope>NUCLEOTIDE SEQUENCE</scope>
    <source>
        <strain evidence="1">Fo47</strain>
    </source>
</reference>
<gene>
    <name evidence="1" type="ORF">FOZG_04664</name>
</gene>
<dbReference type="VEuPathDB" id="FungiDB:FOZG_04664"/>
<dbReference type="AlphaFoldDB" id="W9KGP1"/>
<dbReference type="Proteomes" id="UP000030766">
    <property type="component" value="Unassembled WGS sequence"/>
</dbReference>
<name>W9KGP1_FUSOX</name>
<reference evidence="1" key="1">
    <citation type="submission" date="2011-06" db="EMBL/GenBank/DDBJ databases">
        <title>The Genome Sequence of Fusarium oxysporum Fo47.</title>
        <authorList>
            <consortium name="The Broad Institute Genome Sequencing Platform"/>
            <person name="Ma L.-J."/>
            <person name="Gale L.R."/>
            <person name="Schwartz D.C."/>
            <person name="Zhou S."/>
            <person name="Corby-Kistler H."/>
            <person name="Young S.K."/>
            <person name="Zeng Q."/>
            <person name="Gargeya S."/>
            <person name="Fitzgerald M."/>
            <person name="Haas B."/>
            <person name="Abouelleil A."/>
            <person name="Alvarado L."/>
            <person name="Arachchi H.M."/>
            <person name="Berlin A."/>
            <person name="Brown A."/>
            <person name="Chapman S.B."/>
            <person name="Chen Z."/>
            <person name="Dunbar C."/>
            <person name="Freedman E."/>
            <person name="Gearin G."/>
            <person name="Gellesch M."/>
            <person name="Goldberg J."/>
            <person name="Griggs A."/>
            <person name="Gujja S."/>
            <person name="Heiman D."/>
            <person name="Howarth C."/>
            <person name="Larson L."/>
            <person name="Lui A."/>
            <person name="MacDonald P.J.P."/>
            <person name="Mehta T."/>
            <person name="Montmayeur A."/>
            <person name="Murphy C."/>
            <person name="Neiman D."/>
            <person name="Pearson M."/>
            <person name="Priest M."/>
            <person name="Roberts A."/>
            <person name="Saif S."/>
            <person name="Shea T."/>
            <person name="Shenoy N."/>
            <person name="Sisk P."/>
            <person name="Stolte C."/>
            <person name="Sykes S."/>
            <person name="Wortman J."/>
            <person name="Nusbaum C."/>
            <person name="Birren B."/>
        </authorList>
    </citation>
    <scope>NUCLEOTIDE SEQUENCE [LARGE SCALE GENOMIC DNA]</scope>
    <source>
        <strain evidence="1">Fo47</strain>
    </source>
</reference>
<evidence type="ECO:0000313" key="1">
    <source>
        <dbReference type="EMBL" id="EWZ43572.1"/>
    </source>
</evidence>
<dbReference type="EMBL" id="JH717898">
    <property type="protein sequence ID" value="EWZ43572.1"/>
    <property type="molecule type" value="Genomic_DNA"/>
</dbReference>
<sequence length="148" mass="16625">MGTSKVYDSGNNQWCHDDPLTCGKDAVLFRMCCLMGVVRIGMEDARVVLGCTYGDIMELDAFACSLIHNTWIRDEPDLTETDIRCGKQIAGRVDTVTRQAAFLREYFLRCLIADARKLRTFTVRCRPLSEPEVAIDTVSEACRGTFAM</sequence>
<accession>W9KGP1</accession>
<protein>
    <submittedName>
        <fullName evidence="1">Uncharacterized protein</fullName>
    </submittedName>
</protein>